<accession>A0A9N8VHM4</accession>
<gene>
    <name evidence="2" type="ORF">POCULU_LOCUS50</name>
</gene>
<proteinExistence type="predicted"/>
<dbReference type="Proteomes" id="UP000789572">
    <property type="component" value="Unassembled WGS sequence"/>
</dbReference>
<feature type="region of interest" description="Disordered" evidence="1">
    <location>
        <begin position="1"/>
        <end position="30"/>
    </location>
</feature>
<feature type="compositionally biased region" description="Basic and acidic residues" evidence="1">
    <location>
        <begin position="1"/>
        <end position="23"/>
    </location>
</feature>
<dbReference type="EMBL" id="CAJVPJ010000002">
    <property type="protein sequence ID" value="CAG8451423.1"/>
    <property type="molecule type" value="Genomic_DNA"/>
</dbReference>
<keyword evidence="3" id="KW-1185">Reference proteome</keyword>
<dbReference type="AlphaFoldDB" id="A0A9N8VHM4"/>
<evidence type="ECO:0000313" key="2">
    <source>
        <dbReference type="EMBL" id="CAG8451423.1"/>
    </source>
</evidence>
<evidence type="ECO:0000256" key="1">
    <source>
        <dbReference type="SAM" id="MobiDB-lite"/>
    </source>
</evidence>
<evidence type="ECO:0000313" key="3">
    <source>
        <dbReference type="Proteomes" id="UP000789572"/>
    </source>
</evidence>
<organism evidence="2 3">
    <name type="scientific">Paraglomus occultum</name>
    <dbReference type="NCBI Taxonomy" id="144539"/>
    <lineage>
        <taxon>Eukaryota</taxon>
        <taxon>Fungi</taxon>
        <taxon>Fungi incertae sedis</taxon>
        <taxon>Mucoromycota</taxon>
        <taxon>Glomeromycotina</taxon>
        <taxon>Glomeromycetes</taxon>
        <taxon>Paraglomerales</taxon>
        <taxon>Paraglomeraceae</taxon>
        <taxon>Paraglomus</taxon>
    </lineage>
</organism>
<reference evidence="2" key="1">
    <citation type="submission" date="2021-06" db="EMBL/GenBank/DDBJ databases">
        <authorList>
            <person name="Kallberg Y."/>
            <person name="Tangrot J."/>
            <person name="Rosling A."/>
        </authorList>
    </citation>
    <scope>NUCLEOTIDE SEQUENCE</scope>
    <source>
        <strain evidence="2">IA702</strain>
    </source>
</reference>
<sequence>MDKEGVNKETEGKREKERKRGGEKNTVGAPAVNALTELASPKEGLRDISDLKVLGRWINRQCGVTTM</sequence>
<protein>
    <submittedName>
        <fullName evidence="2">6556_t:CDS:1</fullName>
    </submittedName>
</protein>
<name>A0A9N8VHM4_9GLOM</name>
<comment type="caution">
    <text evidence="2">The sequence shown here is derived from an EMBL/GenBank/DDBJ whole genome shotgun (WGS) entry which is preliminary data.</text>
</comment>